<dbReference type="GO" id="GO:0070042">
    <property type="term" value="F:rRNA (uridine-N3-)-methyltransferase activity"/>
    <property type="evidence" value="ECO:0007669"/>
    <property type="project" value="TreeGrafter"/>
</dbReference>
<keyword evidence="4 10" id="KW-0698">rRNA processing</keyword>
<gene>
    <name evidence="13" type="ordered locus">FCOL_06680</name>
</gene>
<dbReference type="InterPro" id="IPR015947">
    <property type="entry name" value="PUA-like_sf"/>
</dbReference>
<dbReference type="KEGG" id="fco:FCOL_06680"/>
<dbReference type="Proteomes" id="UP000005638">
    <property type="component" value="Chromosome"/>
</dbReference>
<keyword evidence="6 10" id="KW-0808">Transferase</keyword>
<dbReference type="eggNOG" id="COG1385">
    <property type="taxonomic scope" value="Bacteria"/>
</dbReference>
<sequence>MSFNKPLTTNKEIMQLFYNPYITIASTDFYFDKEESKHIVKVLRKKEGDILFVTNGFGFLFETEITLASEKKCSIKINNHKTFNQTGFYLHLAVAPTKMNERYEWFLEKATEIGIHEITPIICEHSERTSIKTDRFDKIIQSAMKQSNQFHLPKLNKAISFKDFINKDFEGQLFIAHCEDSDKKNLKKEITPNSKYTILIGPEGDFSEKEIRLAVNKGFIPVTLGNTRLRTETAAVVACHSVVFSNE</sequence>
<evidence type="ECO:0000256" key="9">
    <source>
        <dbReference type="ARBA" id="ARBA00047944"/>
    </source>
</evidence>
<dbReference type="NCBIfam" id="NF008702">
    <property type="entry name" value="PRK11713.6-1"/>
    <property type="match status" value="1"/>
</dbReference>
<organism evidence="13 14">
    <name type="scientific">Flavobacterium columnare (strain ATCC 49512 / CIP 103533 / TG 44/87)</name>
    <dbReference type="NCBI Taxonomy" id="1041826"/>
    <lineage>
        <taxon>Bacteria</taxon>
        <taxon>Pseudomonadati</taxon>
        <taxon>Bacteroidota</taxon>
        <taxon>Flavobacteriia</taxon>
        <taxon>Flavobacteriales</taxon>
        <taxon>Flavobacteriaceae</taxon>
        <taxon>Flavobacterium</taxon>
    </lineage>
</organism>
<evidence type="ECO:0000256" key="2">
    <source>
        <dbReference type="ARBA" id="ARBA00005528"/>
    </source>
</evidence>
<evidence type="ECO:0000256" key="7">
    <source>
        <dbReference type="ARBA" id="ARBA00022691"/>
    </source>
</evidence>
<feature type="domain" description="Ribosomal RNA small subunit methyltransferase E methyltransferase" evidence="11">
    <location>
        <begin position="90"/>
        <end position="241"/>
    </location>
</feature>
<dbReference type="InterPro" id="IPR046886">
    <property type="entry name" value="RsmE_MTase_dom"/>
</dbReference>
<dbReference type="STRING" id="1041826.FCOL_06680"/>
<keyword evidence="7 10" id="KW-0949">S-adenosyl-L-methionine</keyword>
<dbReference type="AlphaFoldDB" id="G8X5C5"/>
<reference evidence="13 14" key="1">
    <citation type="journal article" date="2012" name="J. Bacteriol.">
        <title>Genome Sequence of the Fish Pathogen Flavobacterium columnare ATCC 49512.</title>
        <authorList>
            <person name="Tekedar H.C."/>
            <person name="Karsi A."/>
            <person name="Gillaspy A.F."/>
            <person name="Dyer D.W."/>
            <person name="Benton N.R."/>
            <person name="Zaitshik J."/>
            <person name="Vamenta S."/>
            <person name="Banes M.M."/>
            <person name="Gulsoy N."/>
            <person name="Aboko-Cole M."/>
            <person name="Waldbieser G.C."/>
            <person name="Lawrence M.L."/>
        </authorList>
    </citation>
    <scope>NUCLEOTIDE SEQUENCE [LARGE SCALE GENOMIC DNA]</scope>
    <source>
        <strain evidence="14">ATCC 49512 / CIP 103533 / TG 44/87</strain>
    </source>
</reference>
<feature type="domain" description="Ribosomal RNA small subunit methyltransferase E PUA-like" evidence="12">
    <location>
        <begin position="31"/>
        <end position="77"/>
    </location>
</feature>
<evidence type="ECO:0000256" key="3">
    <source>
        <dbReference type="ARBA" id="ARBA00022490"/>
    </source>
</evidence>
<comment type="subcellular location">
    <subcellularLocation>
        <location evidence="1 10">Cytoplasm</location>
    </subcellularLocation>
</comment>
<protein>
    <recommendedName>
        <fullName evidence="10">Ribosomal RNA small subunit methyltransferase E</fullName>
        <ecNumber evidence="10">2.1.1.193</ecNumber>
    </recommendedName>
</protein>
<dbReference type="SUPFAM" id="SSF75217">
    <property type="entry name" value="alpha/beta knot"/>
    <property type="match status" value="1"/>
</dbReference>
<evidence type="ECO:0000256" key="6">
    <source>
        <dbReference type="ARBA" id="ARBA00022679"/>
    </source>
</evidence>
<evidence type="ECO:0000313" key="14">
    <source>
        <dbReference type="Proteomes" id="UP000005638"/>
    </source>
</evidence>
<dbReference type="NCBIfam" id="TIGR00046">
    <property type="entry name" value="RsmE family RNA methyltransferase"/>
    <property type="match status" value="1"/>
</dbReference>
<evidence type="ECO:0000256" key="10">
    <source>
        <dbReference type="PIRNR" id="PIRNR015601"/>
    </source>
</evidence>
<dbReference type="InterPro" id="IPR029026">
    <property type="entry name" value="tRNA_m1G_MTases_N"/>
</dbReference>
<comment type="function">
    <text evidence="8 10">Specifically methylates the N3 position of the uracil ring of uridine 1498 (m3U1498) in 16S rRNA. Acts on the fully assembled 30S ribosomal subunit.</text>
</comment>
<keyword evidence="3 10" id="KW-0963">Cytoplasm</keyword>
<dbReference type="SUPFAM" id="SSF88697">
    <property type="entry name" value="PUA domain-like"/>
    <property type="match status" value="1"/>
</dbReference>
<keyword evidence="14" id="KW-1185">Reference proteome</keyword>
<evidence type="ECO:0000256" key="4">
    <source>
        <dbReference type="ARBA" id="ARBA00022552"/>
    </source>
</evidence>
<comment type="similarity">
    <text evidence="2 10">Belongs to the RNA methyltransferase RsmE family.</text>
</comment>
<dbReference type="PIRSF" id="PIRSF015601">
    <property type="entry name" value="MTase_slr0722"/>
    <property type="match status" value="1"/>
</dbReference>
<proteinExistence type="inferred from homology"/>
<name>G8X5C5_FLACA</name>
<dbReference type="PANTHER" id="PTHR30027:SF3">
    <property type="entry name" value="16S RRNA (URACIL(1498)-N(3))-METHYLTRANSFERASE"/>
    <property type="match status" value="1"/>
</dbReference>
<comment type="catalytic activity">
    <reaction evidence="9 10">
        <text>uridine(1498) in 16S rRNA + S-adenosyl-L-methionine = N(3)-methyluridine(1498) in 16S rRNA + S-adenosyl-L-homocysteine + H(+)</text>
        <dbReference type="Rhea" id="RHEA:42920"/>
        <dbReference type="Rhea" id="RHEA-COMP:10283"/>
        <dbReference type="Rhea" id="RHEA-COMP:10284"/>
        <dbReference type="ChEBI" id="CHEBI:15378"/>
        <dbReference type="ChEBI" id="CHEBI:57856"/>
        <dbReference type="ChEBI" id="CHEBI:59789"/>
        <dbReference type="ChEBI" id="CHEBI:65315"/>
        <dbReference type="ChEBI" id="CHEBI:74502"/>
        <dbReference type="EC" id="2.1.1.193"/>
    </reaction>
</comment>
<evidence type="ECO:0000256" key="5">
    <source>
        <dbReference type="ARBA" id="ARBA00022603"/>
    </source>
</evidence>
<evidence type="ECO:0000256" key="8">
    <source>
        <dbReference type="ARBA" id="ARBA00025699"/>
    </source>
</evidence>
<evidence type="ECO:0000313" key="13">
    <source>
        <dbReference type="EMBL" id="AEW86157.1"/>
    </source>
</evidence>
<evidence type="ECO:0000259" key="11">
    <source>
        <dbReference type="Pfam" id="PF04452"/>
    </source>
</evidence>
<dbReference type="Pfam" id="PF20260">
    <property type="entry name" value="PUA_4"/>
    <property type="match status" value="1"/>
</dbReference>
<dbReference type="Gene3D" id="2.40.240.20">
    <property type="entry name" value="Hypothetical PUA domain-like, domain 1"/>
    <property type="match status" value="1"/>
</dbReference>
<dbReference type="InterPro" id="IPR029028">
    <property type="entry name" value="Alpha/beta_knot_MTases"/>
</dbReference>
<dbReference type="EC" id="2.1.1.193" evidence="10"/>
<dbReference type="PANTHER" id="PTHR30027">
    <property type="entry name" value="RIBOSOMAL RNA SMALL SUBUNIT METHYLTRANSFERASE E"/>
    <property type="match status" value="1"/>
</dbReference>
<dbReference type="EMBL" id="CP003222">
    <property type="protein sequence ID" value="AEW86157.1"/>
    <property type="molecule type" value="Genomic_DNA"/>
</dbReference>
<dbReference type="InterPro" id="IPR046887">
    <property type="entry name" value="RsmE_PUA-like"/>
</dbReference>
<dbReference type="Pfam" id="PF04452">
    <property type="entry name" value="Methyltrans_RNA"/>
    <property type="match status" value="1"/>
</dbReference>
<dbReference type="GO" id="GO:0005737">
    <property type="term" value="C:cytoplasm"/>
    <property type="evidence" value="ECO:0007669"/>
    <property type="project" value="UniProtKB-SubCell"/>
</dbReference>
<accession>G8X5C5</accession>
<evidence type="ECO:0000259" key="12">
    <source>
        <dbReference type="Pfam" id="PF20260"/>
    </source>
</evidence>
<dbReference type="InterPro" id="IPR006700">
    <property type="entry name" value="RsmE"/>
</dbReference>
<dbReference type="CDD" id="cd18084">
    <property type="entry name" value="RsmE-like"/>
    <property type="match status" value="1"/>
</dbReference>
<keyword evidence="5 10" id="KW-0489">Methyltransferase</keyword>
<evidence type="ECO:0000256" key="1">
    <source>
        <dbReference type="ARBA" id="ARBA00004496"/>
    </source>
</evidence>
<dbReference type="GO" id="GO:0070475">
    <property type="term" value="P:rRNA base methylation"/>
    <property type="evidence" value="ECO:0007669"/>
    <property type="project" value="TreeGrafter"/>
</dbReference>
<dbReference type="Gene3D" id="3.40.1280.10">
    <property type="match status" value="1"/>
</dbReference>
<dbReference type="HOGENOM" id="CLU_067442_4_1_10"/>